<evidence type="ECO:0000256" key="1">
    <source>
        <dbReference type="SAM" id="Coils"/>
    </source>
</evidence>
<feature type="coiled-coil region" evidence="1">
    <location>
        <begin position="26"/>
        <end position="167"/>
    </location>
</feature>
<sequence>MSNILEEKYKELSTYEIDKNINKIKIEDLEKDKENILLTKNEEINNLKEEYKMVQQHLEDTNVLYEKQKLAIDTITKEKNNIINECDKIKNKNKKLNNKLKENQNNYEHTLNNIKKENQQIIEREKKNFTQKVESLEHAFKQSYNQLKDQNENLQQQIKQLKNVNQGY</sequence>
<reference evidence="3" key="1">
    <citation type="submission" date="2015-07" db="EMBL/GenBank/DDBJ databases">
        <title>Annotation of Plasmodium falciparum RAJ116.</title>
        <authorList>
            <consortium name="The Broad Institute Genome Sequencing Platform"/>
            <person name="Volkman S.K."/>
            <person name="Neafsey D.E."/>
            <person name="Dash A.P."/>
            <person name="Chitnis C.E."/>
            <person name="Hartl D.L."/>
            <person name="Young S.K."/>
            <person name="Zeng Q."/>
            <person name="Koehrsen M."/>
            <person name="Alvarado L."/>
            <person name="Berlin A."/>
            <person name="Borenstein D."/>
            <person name="Chapman S.B."/>
            <person name="Chen Z."/>
            <person name="Engels R."/>
            <person name="Freedman E."/>
            <person name="Gellesch M."/>
            <person name="Goldberg J."/>
            <person name="Griggs A."/>
            <person name="Gujja S."/>
            <person name="Heilman E.R."/>
            <person name="Heiman D.I."/>
            <person name="Howarth C."/>
            <person name="Jen D."/>
            <person name="Larson L."/>
            <person name="Mehta T."/>
            <person name="Neiman D."/>
            <person name="Park D."/>
            <person name="Pearson M."/>
            <person name="Roberts A."/>
            <person name="Saif S."/>
            <person name="Shea T."/>
            <person name="Shenoy N."/>
            <person name="Sisk P."/>
            <person name="Stolte C."/>
            <person name="Sykes S."/>
            <person name="Walk T."/>
            <person name="White J."/>
            <person name="Yandava C."/>
            <person name="Haas B."/>
            <person name="Henn M.R."/>
            <person name="Nusbaum C."/>
            <person name="Birren B."/>
        </authorList>
    </citation>
    <scope>NUCLEOTIDE SEQUENCE [LARGE SCALE GENOMIC DNA]</scope>
    <source>
        <strain evidence="3">RAJ116</strain>
    </source>
</reference>
<evidence type="ECO:0000313" key="2">
    <source>
        <dbReference type="EMBL" id="KNC36432.1"/>
    </source>
</evidence>
<proteinExistence type="predicted"/>
<dbReference type="OrthoDB" id="378346at2759"/>
<reference evidence="3" key="2">
    <citation type="submission" date="2015-07" db="EMBL/GenBank/DDBJ databases">
        <title>The genome sequence of Plasmodium falciparum RAJ116.</title>
        <authorList>
            <consortium name="The Broad Institute Genome Sequencing Platform"/>
            <person name="Volkman S.K."/>
            <person name="Neafsey D.E."/>
            <person name="Dash A.P."/>
            <person name="Chitnis C.E."/>
            <person name="Hartl D.L."/>
            <person name="Young S.K."/>
            <person name="Kodira C.D."/>
            <person name="Zeng Q."/>
            <person name="Koehrsen M."/>
            <person name="Godfrey P."/>
            <person name="Alvarado L."/>
            <person name="Berlin A."/>
            <person name="Borenstein D."/>
            <person name="Chen Z."/>
            <person name="Engels R."/>
            <person name="Freedman E."/>
            <person name="Gellesch M."/>
            <person name="Goldberg J."/>
            <person name="Griggs A."/>
            <person name="Gujja S."/>
            <person name="Heiman D."/>
            <person name="Hepburn T."/>
            <person name="Howarth C."/>
            <person name="Jen D."/>
            <person name="Larson L."/>
            <person name="Lewis B."/>
            <person name="Mehta T."/>
            <person name="Park D."/>
            <person name="Pearson M."/>
            <person name="Roberts A."/>
            <person name="Saif S."/>
            <person name="Shea T."/>
            <person name="Shenoy N."/>
            <person name="Sisk P."/>
            <person name="Stolte C."/>
            <person name="Sykes S."/>
            <person name="Walk T."/>
            <person name="White J."/>
            <person name="Yandava C."/>
            <person name="Wirth D.F."/>
            <person name="Nusbaum C."/>
            <person name="Birren B."/>
        </authorList>
    </citation>
    <scope>NUCLEOTIDE SEQUENCE [LARGE SCALE GENOMIC DNA]</scope>
    <source>
        <strain evidence="3">RAJ116</strain>
    </source>
</reference>
<dbReference type="AlphaFoldDB" id="A0A0L0CVZ7"/>
<evidence type="ECO:0000313" key="3">
    <source>
        <dbReference type="Proteomes" id="UP000054566"/>
    </source>
</evidence>
<keyword evidence="1" id="KW-0175">Coiled coil</keyword>
<protein>
    <submittedName>
        <fullName evidence="2">Uncharacterized protein</fullName>
    </submittedName>
</protein>
<dbReference type="Proteomes" id="UP000054566">
    <property type="component" value="Unassembled WGS sequence"/>
</dbReference>
<accession>A0A0L0CVZ7</accession>
<name>A0A0L0CVZ7_PLAFA</name>
<gene>
    <name evidence="2" type="ORF">PFLG_01518</name>
</gene>
<dbReference type="EMBL" id="GG664129">
    <property type="protein sequence ID" value="KNC36432.1"/>
    <property type="molecule type" value="Genomic_DNA"/>
</dbReference>
<organism evidence="2 3">
    <name type="scientific">Plasmodium falciparum RAJ116</name>
    <dbReference type="NCBI Taxonomy" id="580058"/>
    <lineage>
        <taxon>Eukaryota</taxon>
        <taxon>Sar</taxon>
        <taxon>Alveolata</taxon>
        <taxon>Apicomplexa</taxon>
        <taxon>Aconoidasida</taxon>
        <taxon>Haemosporida</taxon>
        <taxon>Plasmodiidae</taxon>
        <taxon>Plasmodium</taxon>
        <taxon>Plasmodium (Laverania)</taxon>
    </lineage>
</organism>